<evidence type="ECO:0000313" key="4">
    <source>
        <dbReference type="Proteomes" id="UP000051862"/>
    </source>
</evidence>
<dbReference type="Pfam" id="PF03192">
    <property type="entry name" value="DUF257"/>
    <property type="match status" value="1"/>
</dbReference>
<dbReference type="EMBL" id="CP015105">
    <property type="protein sequence ID" value="ASJ12861.1"/>
    <property type="molecule type" value="Genomic_DNA"/>
</dbReference>
<dbReference type="Gene3D" id="3.40.50.11570">
    <property type="entry name" value="Protein of unknown function DUF257"/>
    <property type="match status" value="1"/>
</dbReference>
<reference evidence="1 6" key="2">
    <citation type="submission" date="2016-04" db="EMBL/GenBank/DDBJ databases">
        <title>Complete genome sequence of Thermococcus thioreducens type strain OGL-20P.</title>
        <authorList>
            <person name="Oger P.M."/>
        </authorList>
    </citation>
    <scope>NUCLEOTIDE SEQUENCE [LARGE SCALE GENOMIC DNA]</scope>
    <source>
        <strain evidence="1 6">OGL-20P</strain>
    </source>
</reference>
<dbReference type="Proteomes" id="UP000182125">
    <property type="component" value="Unassembled WGS sequence"/>
</dbReference>
<dbReference type="EMBL" id="LIXN01000009">
    <property type="protein sequence ID" value="KQH82327.1"/>
    <property type="molecule type" value="Genomic_DNA"/>
</dbReference>
<protein>
    <submittedName>
        <fullName evidence="2">Uncharacterized protein</fullName>
    </submittedName>
</protein>
<evidence type="ECO:0000313" key="2">
    <source>
        <dbReference type="EMBL" id="KQH82327.1"/>
    </source>
</evidence>
<evidence type="ECO:0000313" key="3">
    <source>
        <dbReference type="EMBL" id="SEV84182.1"/>
    </source>
</evidence>
<dbReference type="Proteomes" id="UP000051862">
    <property type="component" value="Unassembled WGS sequence"/>
</dbReference>
<dbReference type="EMBL" id="FOIW01000001">
    <property type="protein sequence ID" value="SEV84182.1"/>
    <property type="molecule type" value="Genomic_DNA"/>
</dbReference>
<evidence type="ECO:0000313" key="1">
    <source>
        <dbReference type="EMBL" id="ASJ12861.1"/>
    </source>
</evidence>
<sequence>MVTKRSVPEAVESIRNIRPGEAVVVEYASRDPIHLAVSLPLLMAREGMKVVVSDVLDQLHVIRAHLEIMGIPAGWIEDLPVIKFGGTIPVGNVLRRISILKPAPVWSREYEDALASIPGLKMIIMLGIEKMINVRSDLPASTVWRTTGAPSLGAEDRIKVTFVNRDLLEESTLEDIRELATRVFRLEFKDSRLIMEVIKSPNVKKCGKRFSIDADELVGYLQSVSGD</sequence>
<dbReference type="KEGG" id="ttd:A3L14_08175"/>
<dbReference type="InterPro" id="IPR005489">
    <property type="entry name" value="DUF257"/>
</dbReference>
<name>A0A0Q2MRJ8_9EURY</name>
<organism evidence="2 4">
    <name type="scientific">Thermococcus thioreducens</name>
    <dbReference type="NCBI Taxonomy" id="277988"/>
    <lineage>
        <taxon>Archaea</taxon>
        <taxon>Methanobacteriati</taxon>
        <taxon>Methanobacteriota</taxon>
        <taxon>Thermococci</taxon>
        <taxon>Thermococcales</taxon>
        <taxon>Thermococcaceae</taxon>
        <taxon>Thermococcus</taxon>
    </lineage>
</organism>
<evidence type="ECO:0000313" key="6">
    <source>
        <dbReference type="Proteomes" id="UP000250136"/>
    </source>
</evidence>
<dbReference type="PATRIC" id="fig|277988.4.peg.1462"/>
<dbReference type="STRING" id="277988.SAMN05216170_0310"/>
<accession>A0A0Q2MRJ8</accession>
<reference evidence="2 4" key="1">
    <citation type="submission" date="2015-08" db="EMBL/GenBank/DDBJ databases">
        <title>Thermococcus thioreducens DSM 14981 genome sequencing.</title>
        <authorList>
            <person name="Hong S.-J."/>
            <person name="Kim M.-C."/>
            <person name="Shin J.-H."/>
        </authorList>
    </citation>
    <scope>NUCLEOTIDE SEQUENCE [LARGE SCALE GENOMIC DNA]</scope>
    <source>
        <strain evidence="2 4">DSM 14981</strain>
    </source>
</reference>
<proteinExistence type="predicted"/>
<evidence type="ECO:0000313" key="5">
    <source>
        <dbReference type="Proteomes" id="UP000182125"/>
    </source>
</evidence>
<dbReference type="RefSeq" id="WP_055429558.1">
    <property type="nucleotide sequence ID" value="NZ_CP015105.1"/>
</dbReference>
<dbReference type="OrthoDB" id="97676at2157"/>
<gene>
    <name evidence="1" type="ORF">A3L14_08175</name>
    <name evidence="2" type="ORF">AMR53_06935</name>
    <name evidence="3" type="ORF">SAMN05216170_0310</name>
</gene>
<keyword evidence="6" id="KW-1185">Reference proteome</keyword>
<reference evidence="3 5" key="3">
    <citation type="submission" date="2016-10" db="EMBL/GenBank/DDBJ databases">
        <authorList>
            <person name="de Groot N.N."/>
        </authorList>
    </citation>
    <scope>NUCLEOTIDE SEQUENCE [LARGE SCALE GENOMIC DNA]</scope>
    <source>
        <strain evidence="3 5">OGL-20</strain>
    </source>
</reference>
<dbReference type="GeneID" id="33334393"/>
<dbReference type="AlphaFoldDB" id="A0A0Q2MRJ8"/>
<dbReference type="Proteomes" id="UP000250136">
    <property type="component" value="Chromosome"/>
</dbReference>